<reference evidence="1" key="1">
    <citation type="submission" date="2018-05" db="EMBL/GenBank/DDBJ databases">
        <title>Draft genome of Mucuna pruriens seed.</title>
        <authorList>
            <person name="Nnadi N.E."/>
            <person name="Vos R."/>
            <person name="Hasami M.H."/>
            <person name="Devisetty U.K."/>
            <person name="Aguiy J.C."/>
        </authorList>
    </citation>
    <scope>NUCLEOTIDE SEQUENCE [LARGE SCALE GENOMIC DNA]</scope>
    <source>
        <strain evidence="1">JCA_2017</strain>
    </source>
</reference>
<organism evidence="1 2">
    <name type="scientific">Mucuna pruriens</name>
    <name type="common">Velvet bean</name>
    <name type="synonym">Dolichos pruriens</name>
    <dbReference type="NCBI Taxonomy" id="157652"/>
    <lineage>
        <taxon>Eukaryota</taxon>
        <taxon>Viridiplantae</taxon>
        <taxon>Streptophyta</taxon>
        <taxon>Embryophyta</taxon>
        <taxon>Tracheophyta</taxon>
        <taxon>Spermatophyta</taxon>
        <taxon>Magnoliopsida</taxon>
        <taxon>eudicotyledons</taxon>
        <taxon>Gunneridae</taxon>
        <taxon>Pentapetalae</taxon>
        <taxon>rosids</taxon>
        <taxon>fabids</taxon>
        <taxon>Fabales</taxon>
        <taxon>Fabaceae</taxon>
        <taxon>Papilionoideae</taxon>
        <taxon>50 kb inversion clade</taxon>
        <taxon>NPAAA clade</taxon>
        <taxon>indigoferoid/millettioid clade</taxon>
        <taxon>Phaseoleae</taxon>
        <taxon>Mucuna</taxon>
    </lineage>
</organism>
<dbReference type="Proteomes" id="UP000257109">
    <property type="component" value="Unassembled WGS sequence"/>
</dbReference>
<evidence type="ECO:0000313" key="1">
    <source>
        <dbReference type="EMBL" id="RDY00626.1"/>
    </source>
</evidence>
<dbReference type="EMBL" id="QJKJ01002947">
    <property type="protein sequence ID" value="RDY00626.1"/>
    <property type="molecule type" value="Genomic_DNA"/>
</dbReference>
<name>A0A371HCV1_MUCPR</name>
<dbReference type="AlphaFoldDB" id="A0A371HCV1"/>
<proteinExistence type="predicted"/>
<dbReference type="OrthoDB" id="695705at2759"/>
<gene>
    <name evidence="1" type="ORF">CR513_16164</name>
</gene>
<evidence type="ECO:0000313" key="2">
    <source>
        <dbReference type="Proteomes" id="UP000257109"/>
    </source>
</evidence>
<sequence>MILERKKTRRRTSQRKKVWMVTYEFSGYTMVWWNQYYREVREGRRRHIDRWPDLKREMRSRFLPTSYAWDLHNKL</sequence>
<protein>
    <recommendedName>
        <fullName evidence="3">Retrotransposon gag domain-containing protein</fullName>
    </recommendedName>
</protein>
<comment type="caution">
    <text evidence="1">The sequence shown here is derived from an EMBL/GenBank/DDBJ whole genome shotgun (WGS) entry which is preliminary data.</text>
</comment>
<feature type="non-terminal residue" evidence="1">
    <location>
        <position position="1"/>
    </location>
</feature>
<keyword evidence="2" id="KW-1185">Reference proteome</keyword>
<evidence type="ECO:0008006" key="3">
    <source>
        <dbReference type="Google" id="ProtNLM"/>
    </source>
</evidence>
<accession>A0A371HCV1</accession>